<name>A0A817FDP0_LEPSM</name>
<evidence type="ECO:0000313" key="2">
    <source>
        <dbReference type="EMBL" id="CAF2747147.1"/>
    </source>
</evidence>
<dbReference type="AlphaFoldDB" id="A0A817FDP0"/>
<reference evidence="2" key="1">
    <citation type="submission" date="2021-02" db="EMBL/GenBank/DDBJ databases">
        <authorList>
            <person name="Bekaert M."/>
        </authorList>
    </citation>
    <scope>NUCLEOTIDE SEQUENCE</scope>
    <source>
        <strain evidence="2">IoA-00</strain>
    </source>
</reference>
<gene>
    <name evidence="2" type="ORF">LSAA_345</name>
</gene>
<comment type="caution">
    <text evidence="2">The sequence shown here is derived from an EMBL/GenBank/DDBJ whole genome shotgun (WGS) entry which is preliminary data.</text>
</comment>
<organism evidence="2 3">
    <name type="scientific">Lepeophtheirus salmonis</name>
    <name type="common">Salmon louse</name>
    <name type="synonym">Caligus salmonis</name>
    <dbReference type="NCBI Taxonomy" id="72036"/>
    <lineage>
        <taxon>Eukaryota</taxon>
        <taxon>Metazoa</taxon>
        <taxon>Ecdysozoa</taxon>
        <taxon>Arthropoda</taxon>
        <taxon>Crustacea</taxon>
        <taxon>Multicrustacea</taxon>
        <taxon>Hexanauplia</taxon>
        <taxon>Copepoda</taxon>
        <taxon>Siphonostomatoida</taxon>
        <taxon>Caligidae</taxon>
        <taxon>Lepeophtheirus</taxon>
    </lineage>
</organism>
<feature type="compositionally biased region" description="Polar residues" evidence="1">
    <location>
        <begin position="94"/>
        <end position="108"/>
    </location>
</feature>
<evidence type="ECO:0000313" key="3">
    <source>
        <dbReference type="Proteomes" id="UP000675881"/>
    </source>
</evidence>
<accession>A0A817FDP0</accession>
<proteinExistence type="predicted"/>
<keyword evidence="3" id="KW-1185">Reference proteome</keyword>
<feature type="region of interest" description="Disordered" evidence="1">
    <location>
        <begin position="92"/>
        <end position="116"/>
    </location>
</feature>
<protein>
    <submittedName>
        <fullName evidence="2">(salmon louse) hypothetical protein</fullName>
    </submittedName>
</protein>
<evidence type="ECO:0000256" key="1">
    <source>
        <dbReference type="SAM" id="MobiDB-lite"/>
    </source>
</evidence>
<sequence>MDNPSKIEEARADLVKSNWALLSFFLEGQRQIRGFSMNLMSSELMERVEDRNGSLIYSKKSQKRLRSLWVLPKSFSMEQPLDTAFSAFEKNNERSPLSQYGSGSSNEPEQGMISDPVPHEPSCFSASYQEREQSQVEEQQGLASSLWCIVRQHKELKDARLAGKNKVLRFIAFQINKSEFFINEVVTNFSNEISSQFSI</sequence>
<dbReference type="EMBL" id="CAJNVT010000179">
    <property type="protein sequence ID" value="CAF2747147.1"/>
    <property type="molecule type" value="Genomic_DNA"/>
</dbReference>
<dbReference type="Proteomes" id="UP000675881">
    <property type="component" value="Unassembled WGS sequence"/>
</dbReference>